<name>A0ACC0XWL6_9ROSI</name>
<proteinExistence type="predicted"/>
<evidence type="ECO:0000313" key="2">
    <source>
        <dbReference type="Proteomes" id="UP001163603"/>
    </source>
</evidence>
<reference evidence="2" key="1">
    <citation type="journal article" date="2023" name="G3 (Bethesda)">
        <title>Genome assembly and association tests identify interacting loci associated with vigor, precocity, and sex in interspecific pistachio rootstocks.</title>
        <authorList>
            <person name="Palmer W."/>
            <person name="Jacygrad E."/>
            <person name="Sagayaradj S."/>
            <person name="Cavanaugh K."/>
            <person name="Han R."/>
            <person name="Bertier L."/>
            <person name="Beede B."/>
            <person name="Kafkas S."/>
            <person name="Golino D."/>
            <person name="Preece J."/>
            <person name="Michelmore R."/>
        </authorList>
    </citation>
    <scope>NUCLEOTIDE SEQUENCE [LARGE SCALE GENOMIC DNA]</scope>
</reference>
<accession>A0ACC0XWL6</accession>
<dbReference type="EMBL" id="CM047745">
    <property type="protein sequence ID" value="KAJ0025647.1"/>
    <property type="molecule type" value="Genomic_DNA"/>
</dbReference>
<evidence type="ECO:0000313" key="1">
    <source>
        <dbReference type="EMBL" id="KAJ0025647.1"/>
    </source>
</evidence>
<comment type="caution">
    <text evidence="1">The sequence shown here is derived from an EMBL/GenBank/DDBJ whole genome shotgun (WGS) entry which is preliminary data.</text>
</comment>
<protein>
    <submittedName>
        <fullName evidence="1">Uncharacterized protein</fullName>
    </submittedName>
</protein>
<organism evidence="1 2">
    <name type="scientific">Pistacia integerrima</name>
    <dbReference type="NCBI Taxonomy" id="434235"/>
    <lineage>
        <taxon>Eukaryota</taxon>
        <taxon>Viridiplantae</taxon>
        <taxon>Streptophyta</taxon>
        <taxon>Embryophyta</taxon>
        <taxon>Tracheophyta</taxon>
        <taxon>Spermatophyta</taxon>
        <taxon>Magnoliopsida</taxon>
        <taxon>eudicotyledons</taxon>
        <taxon>Gunneridae</taxon>
        <taxon>Pentapetalae</taxon>
        <taxon>rosids</taxon>
        <taxon>malvids</taxon>
        <taxon>Sapindales</taxon>
        <taxon>Anacardiaceae</taxon>
        <taxon>Pistacia</taxon>
    </lineage>
</organism>
<sequence length="237" mass="27308">MISVYQGLSESCLLLDVDVHTVIIDKFIKAGKCHRAIRLFRRAIVENYPLDVVSYAVAICGLLMGGRIGEASTLYSQMKEISLSPNAHIYNVMLSSFCRERDIKMVKELLQEIIEARIELNYRTFMRENEATVRAQDKTNGNMGEEQYNILLYWALQKESRSKKRGRRGQGILEGSWPSKHSSVIFCSLNLFEYFESLILSVRMNKMKLTIGQKKKDDERLRKRLVGGWQGKKKTTT</sequence>
<dbReference type="Proteomes" id="UP001163603">
    <property type="component" value="Chromosome 10"/>
</dbReference>
<keyword evidence="2" id="KW-1185">Reference proteome</keyword>
<gene>
    <name evidence="1" type="ORF">Pint_07347</name>
</gene>